<evidence type="ECO:0000256" key="9">
    <source>
        <dbReference type="SAM" id="Phobius"/>
    </source>
</evidence>
<comment type="subcellular location">
    <subcellularLocation>
        <location evidence="1">Cell membrane</location>
        <topology evidence="1">Multi-pass membrane protein</topology>
    </subcellularLocation>
</comment>
<feature type="transmembrane region" description="Helical" evidence="9">
    <location>
        <begin position="87"/>
        <end position="110"/>
    </location>
</feature>
<evidence type="ECO:0000256" key="2">
    <source>
        <dbReference type="ARBA" id="ARBA00022448"/>
    </source>
</evidence>
<dbReference type="Pfam" id="PF02653">
    <property type="entry name" value="BPD_transp_2"/>
    <property type="match status" value="1"/>
</dbReference>
<feature type="transmembrane region" description="Helical" evidence="9">
    <location>
        <begin position="261"/>
        <end position="280"/>
    </location>
</feature>
<evidence type="ECO:0000256" key="8">
    <source>
        <dbReference type="ARBA" id="ARBA00037998"/>
    </source>
</evidence>
<evidence type="ECO:0000256" key="7">
    <source>
        <dbReference type="ARBA" id="ARBA00023136"/>
    </source>
</evidence>
<dbReference type="InterPro" id="IPR052157">
    <property type="entry name" value="BCAA_transport_permease"/>
</dbReference>
<dbReference type="PANTHER" id="PTHR11795">
    <property type="entry name" value="BRANCHED-CHAIN AMINO ACID TRANSPORT SYSTEM PERMEASE PROTEIN LIVH"/>
    <property type="match status" value="1"/>
</dbReference>
<dbReference type="InterPro" id="IPR001851">
    <property type="entry name" value="ABC_transp_permease"/>
</dbReference>
<keyword evidence="6 9" id="KW-1133">Transmembrane helix</keyword>
<feature type="transmembrane region" description="Helical" evidence="9">
    <location>
        <begin position="231"/>
        <end position="254"/>
    </location>
</feature>
<dbReference type="GO" id="GO:0005886">
    <property type="term" value="C:plasma membrane"/>
    <property type="evidence" value="ECO:0007669"/>
    <property type="project" value="UniProtKB-SubCell"/>
</dbReference>
<dbReference type="PANTHER" id="PTHR11795:SF450">
    <property type="entry name" value="ABC TRANSPORTER PERMEASE PROTEIN"/>
    <property type="match status" value="1"/>
</dbReference>
<feature type="transmembrane region" description="Helical" evidence="9">
    <location>
        <begin position="12"/>
        <end position="33"/>
    </location>
</feature>
<gene>
    <name evidence="10" type="ORF">C0187_07110</name>
</gene>
<dbReference type="GO" id="GO:0022857">
    <property type="term" value="F:transmembrane transporter activity"/>
    <property type="evidence" value="ECO:0007669"/>
    <property type="project" value="InterPro"/>
</dbReference>
<comment type="caution">
    <text evidence="10">The sequence shown here is derived from an EMBL/GenBank/DDBJ whole genome shotgun (WGS) entry which is preliminary data.</text>
</comment>
<organism evidence="10 11">
    <name type="scientific">Calditerrivibrio nitroreducens</name>
    <dbReference type="NCBI Taxonomy" id="477976"/>
    <lineage>
        <taxon>Bacteria</taxon>
        <taxon>Pseudomonadati</taxon>
        <taxon>Deferribacterota</taxon>
        <taxon>Deferribacteres</taxon>
        <taxon>Deferribacterales</taxon>
        <taxon>Calditerrivibrionaceae</taxon>
    </lineage>
</organism>
<sequence>MQFLYSGITSGSIYALVAIGFNIIYNTTGLINFAQGEFVVLGGMLMYTTLTMFGLNIFSAFLITFILMFLVGILFERVFLRYVRLKTEINLITVTIALAIILRGIAMMIWGRDSLAVPSYVEEKTVLLVGGSITSQSLVVIVVCFFTAIVLSTFFKYTKYGKAFRACHDDQVASTICGIDVNLIRMLSFAIASFLGALAGAIVAPITFVTYTDGVMSGLKGFSAAILGGLGSFWGGLFGGFLLGVIEGFFAFILPSGFKDAFAFIILLLILFVKPSGLFGKKKAVRV</sequence>
<feature type="transmembrane region" description="Helical" evidence="9">
    <location>
        <begin position="130"/>
        <end position="155"/>
    </location>
</feature>
<evidence type="ECO:0000256" key="1">
    <source>
        <dbReference type="ARBA" id="ARBA00004651"/>
    </source>
</evidence>
<evidence type="ECO:0000313" key="11">
    <source>
        <dbReference type="Proteomes" id="UP000242881"/>
    </source>
</evidence>
<proteinExistence type="inferred from homology"/>
<keyword evidence="5" id="KW-0029">Amino-acid transport</keyword>
<evidence type="ECO:0000256" key="6">
    <source>
        <dbReference type="ARBA" id="ARBA00022989"/>
    </source>
</evidence>
<protein>
    <submittedName>
        <fullName evidence="10">Branched-chain amino acid ABC transporter permease</fullName>
    </submittedName>
</protein>
<dbReference type="GO" id="GO:0006865">
    <property type="term" value="P:amino acid transport"/>
    <property type="evidence" value="ECO:0007669"/>
    <property type="project" value="UniProtKB-KW"/>
</dbReference>
<evidence type="ECO:0000313" key="10">
    <source>
        <dbReference type="EMBL" id="PMP69403.1"/>
    </source>
</evidence>
<feature type="transmembrane region" description="Helical" evidence="9">
    <location>
        <begin position="53"/>
        <end position="75"/>
    </location>
</feature>
<keyword evidence="3" id="KW-1003">Cell membrane</keyword>
<feature type="transmembrane region" description="Helical" evidence="9">
    <location>
        <begin position="189"/>
        <end position="211"/>
    </location>
</feature>
<name>A0A2J6WGF0_9BACT</name>
<dbReference type="EMBL" id="PNIN01000073">
    <property type="protein sequence ID" value="PMP69403.1"/>
    <property type="molecule type" value="Genomic_DNA"/>
</dbReference>
<keyword evidence="7 9" id="KW-0472">Membrane</keyword>
<accession>A0A2J6WGF0</accession>
<evidence type="ECO:0000256" key="3">
    <source>
        <dbReference type="ARBA" id="ARBA00022475"/>
    </source>
</evidence>
<reference evidence="10 11" key="1">
    <citation type="submission" date="2018-01" db="EMBL/GenBank/DDBJ databases">
        <title>Metagenomic assembled genomes from two thermal pools in the Uzon Caldera, Kamchatka, Russia.</title>
        <authorList>
            <person name="Wilkins L."/>
            <person name="Ettinger C."/>
        </authorList>
    </citation>
    <scope>NUCLEOTIDE SEQUENCE [LARGE SCALE GENOMIC DNA]</scope>
    <source>
        <strain evidence="10">ZAV-05</strain>
    </source>
</reference>
<dbReference type="CDD" id="cd06582">
    <property type="entry name" value="TM_PBP1_LivH_like"/>
    <property type="match status" value="1"/>
</dbReference>
<comment type="similarity">
    <text evidence="8">Belongs to the binding-protein-dependent transport system permease family. LivHM subfamily.</text>
</comment>
<dbReference type="RefSeq" id="WP_424605512.1">
    <property type="nucleotide sequence ID" value="NZ_JBNAVA010000005.1"/>
</dbReference>
<dbReference type="Proteomes" id="UP000242881">
    <property type="component" value="Unassembled WGS sequence"/>
</dbReference>
<evidence type="ECO:0000256" key="4">
    <source>
        <dbReference type="ARBA" id="ARBA00022692"/>
    </source>
</evidence>
<dbReference type="AlphaFoldDB" id="A0A2J6WGF0"/>
<keyword evidence="2" id="KW-0813">Transport</keyword>
<keyword evidence="4 9" id="KW-0812">Transmembrane</keyword>
<evidence type="ECO:0000256" key="5">
    <source>
        <dbReference type="ARBA" id="ARBA00022970"/>
    </source>
</evidence>